<protein>
    <submittedName>
        <fullName evidence="3">Las17-binding protein actin regulator</fullName>
    </submittedName>
</protein>
<dbReference type="EMBL" id="FNDI01000030">
    <property type="protein sequence ID" value="SDJ02981.1"/>
    <property type="molecule type" value="Genomic_DNA"/>
</dbReference>
<feature type="signal peptide" evidence="1">
    <location>
        <begin position="1"/>
        <end position="19"/>
    </location>
</feature>
<dbReference type="Proteomes" id="UP000198900">
    <property type="component" value="Unassembled WGS sequence"/>
</dbReference>
<sequence length="207" mass="21830">MSKIVTPLAIISAITFVVACTTTSSGDNTEVSSIPEQPIAVAPPPTIQPTSASRVLDADTRAAMFSLVSTNPKMDGLAHRAKGILVFPIVVRAGFLAGVSHGVGEMIENGKVTGYYATTSLSYGFQAGAERYSYAMLFMTDAALNNLKTSRDFEIGVGPTVVVVDQGMAKNLNTETAKSDVYAIIFDQKGLMAGSSLRGTKISRISR</sequence>
<evidence type="ECO:0000313" key="3">
    <source>
        <dbReference type="EMBL" id="SDJ02981.1"/>
    </source>
</evidence>
<evidence type="ECO:0000313" key="4">
    <source>
        <dbReference type="Proteomes" id="UP000198900"/>
    </source>
</evidence>
<gene>
    <name evidence="3" type="ORF">SAMN04487926_13079</name>
</gene>
<comment type="caution">
    <text evidence="3">The sequence shown here is derived from an EMBL/GenBank/DDBJ whole genome shotgun (WGS) entry which is preliminary data.</text>
</comment>
<dbReference type="Pfam" id="PF04366">
    <property type="entry name" value="Ysc84"/>
    <property type="match status" value="1"/>
</dbReference>
<dbReference type="PROSITE" id="PS51257">
    <property type="entry name" value="PROKAR_LIPOPROTEIN"/>
    <property type="match status" value="1"/>
</dbReference>
<dbReference type="RefSeq" id="WP_091787888.1">
    <property type="nucleotide sequence ID" value="NZ_FNDI01000030.1"/>
</dbReference>
<keyword evidence="4" id="KW-1185">Reference proteome</keyword>
<dbReference type="CDD" id="cd11524">
    <property type="entry name" value="SYLF"/>
    <property type="match status" value="1"/>
</dbReference>
<feature type="domain" description="Ysc84 actin-binding" evidence="2">
    <location>
        <begin position="120"/>
        <end position="203"/>
    </location>
</feature>
<evidence type="ECO:0000259" key="2">
    <source>
        <dbReference type="Pfam" id="PF04366"/>
    </source>
</evidence>
<dbReference type="AlphaFoldDB" id="A0A7Z7BF81"/>
<evidence type="ECO:0000256" key="1">
    <source>
        <dbReference type="SAM" id="SignalP"/>
    </source>
</evidence>
<dbReference type="InterPro" id="IPR007461">
    <property type="entry name" value="Ysc84_actin-binding"/>
</dbReference>
<name>A0A7Z7BF81_9BURK</name>
<organism evidence="3 4">
    <name type="scientific">Paraburkholderia steynii</name>
    <dbReference type="NCBI Taxonomy" id="1245441"/>
    <lineage>
        <taxon>Bacteria</taxon>
        <taxon>Pseudomonadati</taxon>
        <taxon>Pseudomonadota</taxon>
        <taxon>Betaproteobacteria</taxon>
        <taxon>Burkholderiales</taxon>
        <taxon>Burkholderiaceae</taxon>
        <taxon>Paraburkholderia</taxon>
    </lineage>
</organism>
<accession>A0A7Z7BF81</accession>
<reference evidence="3" key="1">
    <citation type="submission" date="2016-10" db="EMBL/GenBank/DDBJ databases">
        <authorList>
            <person name="Varghese N."/>
            <person name="Submissions S."/>
        </authorList>
    </citation>
    <scope>NUCLEOTIDE SEQUENCE [LARGE SCALE GENOMIC DNA]</scope>
    <source>
        <strain evidence="3">YR281</strain>
    </source>
</reference>
<proteinExistence type="predicted"/>
<keyword evidence="1" id="KW-0732">Signal</keyword>
<feature type="chain" id="PRO_5031118589" evidence="1">
    <location>
        <begin position="20"/>
        <end position="207"/>
    </location>
</feature>